<dbReference type="NCBIfam" id="TIGR01829">
    <property type="entry name" value="AcAcCoA_reduct"/>
    <property type="match status" value="1"/>
</dbReference>
<dbReference type="AlphaFoldDB" id="A0A089LXP2"/>
<evidence type="ECO:0000256" key="1">
    <source>
        <dbReference type="ARBA" id="ARBA00006484"/>
    </source>
</evidence>
<dbReference type="InterPro" id="IPR057326">
    <property type="entry name" value="KR_dom"/>
</dbReference>
<dbReference type="NCBIfam" id="NF009466">
    <property type="entry name" value="PRK12826.1-2"/>
    <property type="match status" value="1"/>
</dbReference>
<dbReference type="FunFam" id="3.40.50.720:FF:000173">
    <property type="entry name" value="3-oxoacyl-[acyl-carrier protein] reductase"/>
    <property type="match status" value="1"/>
</dbReference>
<dbReference type="PROSITE" id="PS00061">
    <property type="entry name" value="ADH_SHORT"/>
    <property type="match status" value="1"/>
</dbReference>
<dbReference type="HOGENOM" id="CLU_010194_1_3_9"/>
<dbReference type="InterPro" id="IPR050259">
    <property type="entry name" value="SDR"/>
</dbReference>
<evidence type="ECO:0000313" key="5">
    <source>
        <dbReference type="EMBL" id="AIQ64018.1"/>
    </source>
</evidence>
<dbReference type="InterPro" id="IPR036291">
    <property type="entry name" value="NAD(P)-bd_dom_sf"/>
</dbReference>
<dbReference type="PANTHER" id="PTHR42879">
    <property type="entry name" value="3-OXOACYL-(ACYL-CARRIER-PROTEIN) REDUCTASE"/>
    <property type="match status" value="1"/>
</dbReference>
<dbReference type="NCBIfam" id="NF009464">
    <property type="entry name" value="PRK12824.1"/>
    <property type="match status" value="1"/>
</dbReference>
<dbReference type="Pfam" id="PF00106">
    <property type="entry name" value="adh_short"/>
    <property type="match status" value="1"/>
</dbReference>
<keyword evidence="6" id="KW-1185">Reference proteome</keyword>
<dbReference type="EMBL" id="CP009286">
    <property type="protein sequence ID" value="AIQ64018.1"/>
    <property type="molecule type" value="Genomic_DNA"/>
</dbReference>
<name>A0A089LXP2_9BACL</name>
<dbReference type="GO" id="GO:0042619">
    <property type="term" value="P:poly-hydroxybutyrate biosynthetic process"/>
    <property type="evidence" value="ECO:0007669"/>
    <property type="project" value="InterPro"/>
</dbReference>
<organism evidence="5 6">
    <name type="scientific">Paenibacillus stellifer</name>
    <dbReference type="NCBI Taxonomy" id="169760"/>
    <lineage>
        <taxon>Bacteria</taxon>
        <taxon>Bacillati</taxon>
        <taxon>Bacillota</taxon>
        <taxon>Bacilli</taxon>
        <taxon>Bacillales</taxon>
        <taxon>Paenibacillaceae</taxon>
        <taxon>Paenibacillus</taxon>
    </lineage>
</organism>
<keyword evidence="2" id="KW-0560">Oxidoreductase</keyword>
<gene>
    <name evidence="5" type="ORF">PSTEL_13890</name>
</gene>
<dbReference type="SUPFAM" id="SSF51735">
    <property type="entry name" value="NAD(P)-binding Rossmann-fold domains"/>
    <property type="match status" value="1"/>
</dbReference>
<reference evidence="5 6" key="1">
    <citation type="submission" date="2014-08" db="EMBL/GenBank/DDBJ databases">
        <title>Comparative genomics of the Paenibacillus odorifer group.</title>
        <authorList>
            <person name="den Bakker H.C."/>
            <person name="Tsai Y.-C."/>
            <person name="Martin N."/>
            <person name="Korlach J."/>
            <person name="Wiedmann M."/>
        </authorList>
    </citation>
    <scope>NUCLEOTIDE SEQUENCE [LARGE SCALE GENOMIC DNA]</scope>
    <source>
        <strain evidence="5 6">DSM 14472</strain>
    </source>
</reference>
<evidence type="ECO:0000256" key="2">
    <source>
        <dbReference type="ARBA" id="ARBA00023002"/>
    </source>
</evidence>
<dbReference type="PRINTS" id="PR00080">
    <property type="entry name" value="SDRFAMILY"/>
</dbReference>
<dbReference type="InterPro" id="IPR020904">
    <property type="entry name" value="Sc_DH/Rdtase_CS"/>
</dbReference>
<dbReference type="SMART" id="SM00822">
    <property type="entry name" value="PKS_KR"/>
    <property type="match status" value="1"/>
</dbReference>
<evidence type="ECO:0000259" key="4">
    <source>
        <dbReference type="SMART" id="SM00822"/>
    </source>
</evidence>
<evidence type="ECO:0000313" key="6">
    <source>
        <dbReference type="Proteomes" id="UP000029507"/>
    </source>
</evidence>
<dbReference type="InterPro" id="IPR011283">
    <property type="entry name" value="Acetoacetyl-CoA_reductase"/>
</dbReference>
<protein>
    <recommendedName>
        <fullName evidence="4">Ketoreductase domain-containing protein</fullName>
    </recommendedName>
</protein>
<dbReference type="InterPro" id="IPR002347">
    <property type="entry name" value="SDR_fam"/>
</dbReference>
<comment type="similarity">
    <text evidence="1 3">Belongs to the short-chain dehydrogenases/reductases (SDR) family.</text>
</comment>
<dbReference type="PANTHER" id="PTHR42879:SF2">
    <property type="entry name" value="3-OXOACYL-[ACYL-CARRIER-PROTEIN] REDUCTASE FABG"/>
    <property type="match status" value="1"/>
</dbReference>
<dbReference type="STRING" id="169760.PSTEL_13890"/>
<dbReference type="GO" id="GO:0032787">
    <property type="term" value="P:monocarboxylic acid metabolic process"/>
    <property type="evidence" value="ECO:0007669"/>
    <property type="project" value="UniProtKB-ARBA"/>
</dbReference>
<proteinExistence type="inferred from homology"/>
<accession>A0A089LXP2</accession>
<dbReference type="KEGG" id="pste:PSTEL_13890"/>
<dbReference type="Gene3D" id="3.40.50.720">
    <property type="entry name" value="NAD(P)-binding Rossmann-like Domain"/>
    <property type="match status" value="1"/>
</dbReference>
<evidence type="ECO:0000256" key="3">
    <source>
        <dbReference type="RuleBase" id="RU000363"/>
    </source>
</evidence>
<dbReference type="GO" id="GO:0005737">
    <property type="term" value="C:cytoplasm"/>
    <property type="evidence" value="ECO:0007669"/>
    <property type="project" value="InterPro"/>
</dbReference>
<dbReference type="RefSeq" id="WP_038695973.1">
    <property type="nucleotide sequence ID" value="NZ_CP009286.1"/>
</dbReference>
<dbReference type="Proteomes" id="UP000029507">
    <property type="component" value="Chromosome"/>
</dbReference>
<sequence length="246" mass="26993">MSEKIALVTGGTRGIGEAICKNFLENSFRVITCATNAERNARWLDMRISEGYSNVDCYVCDVSDYEQCRSTVADIEQKYGQIDILVNNAGITRDASLKKMTKENWDAVLRTNLDSLFNITSHVLPLMLKRNYGRIINISSVNGEKGQFGQTNYAAAKAGTHGFTKSLAREVSNKNITVNTVSPGYIETDMMASIPKNILDDIIGQIPVGRLGKPEEIAEVVYFLTTGGAEYITGSVISVNGGLHMY</sequence>
<dbReference type="PRINTS" id="PR00081">
    <property type="entry name" value="GDHRDH"/>
</dbReference>
<dbReference type="CDD" id="cd05333">
    <property type="entry name" value="BKR_SDR_c"/>
    <property type="match status" value="1"/>
</dbReference>
<dbReference type="OrthoDB" id="125587at2"/>
<feature type="domain" description="Ketoreductase" evidence="4">
    <location>
        <begin position="4"/>
        <end position="184"/>
    </location>
</feature>
<dbReference type="GO" id="GO:0018454">
    <property type="term" value="F:acetoacetyl-CoA reductase activity"/>
    <property type="evidence" value="ECO:0007669"/>
    <property type="project" value="InterPro"/>
</dbReference>